<proteinExistence type="predicted"/>
<evidence type="ECO:0000313" key="1">
    <source>
        <dbReference type="EMBL" id="MBX38132.1"/>
    </source>
</evidence>
<sequence>MSPLGYYFSINNAVWSTKKIIEPDKFKMLQCNDCYLL</sequence>
<accession>A0A2P2N6Q0</accession>
<dbReference type="EMBL" id="GGEC01057648">
    <property type="protein sequence ID" value="MBX38132.1"/>
    <property type="molecule type" value="Transcribed_RNA"/>
</dbReference>
<reference evidence="1" key="1">
    <citation type="submission" date="2018-02" db="EMBL/GenBank/DDBJ databases">
        <title>Rhizophora mucronata_Transcriptome.</title>
        <authorList>
            <person name="Meera S.P."/>
            <person name="Sreeshan A."/>
            <person name="Augustine A."/>
        </authorList>
    </citation>
    <scope>NUCLEOTIDE SEQUENCE</scope>
    <source>
        <tissue evidence="1">Leaf</tissue>
    </source>
</reference>
<protein>
    <submittedName>
        <fullName evidence="1">Uncharacterized protein</fullName>
    </submittedName>
</protein>
<organism evidence="1">
    <name type="scientific">Rhizophora mucronata</name>
    <name type="common">Asiatic mangrove</name>
    <dbReference type="NCBI Taxonomy" id="61149"/>
    <lineage>
        <taxon>Eukaryota</taxon>
        <taxon>Viridiplantae</taxon>
        <taxon>Streptophyta</taxon>
        <taxon>Embryophyta</taxon>
        <taxon>Tracheophyta</taxon>
        <taxon>Spermatophyta</taxon>
        <taxon>Magnoliopsida</taxon>
        <taxon>eudicotyledons</taxon>
        <taxon>Gunneridae</taxon>
        <taxon>Pentapetalae</taxon>
        <taxon>rosids</taxon>
        <taxon>fabids</taxon>
        <taxon>Malpighiales</taxon>
        <taxon>Rhizophoraceae</taxon>
        <taxon>Rhizophora</taxon>
    </lineage>
</organism>
<dbReference type="AlphaFoldDB" id="A0A2P2N6Q0"/>
<name>A0A2P2N6Q0_RHIMU</name>